<dbReference type="AlphaFoldDB" id="A0A4S3MC16"/>
<organism evidence="2 3">
    <name type="scientific">Thalassobius vesicularis</name>
    <dbReference type="NCBI Taxonomy" id="1294297"/>
    <lineage>
        <taxon>Bacteria</taxon>
        <taxon>Pseudomonadati</taxon>
        <taxon>Pseudomonadota</taxon>
        <taxon>Alphaproteobacteria</taxon>
        <taxon>Rhodobacterales</taxon>
        <taxon>Roseobacteraceae</taxon>
        <taxon>Thalassovita</taxon>
    </lineage>
</organism>
<keyword evidence="1" id="KW-0812">Transmembrane</keyword>
<name>A0A4S3MC16_9RHOB</name>
<protein>
    <submittedName>
        <fullName evidence="2">Uncharacterized protein</fullName>
    </submittedName>
</protein>
<feature type="transmembrane region" description="Helical" evidence="1">
    <location>
        <begin position="44"/>
        <end position="64"/>
    </location>
</feature>
<dbReference type="Proteomes" id="UP000306113">
    <property type="component" value="Unassembled WGS sequence"/>
</dbReference>
<dbReference type="OrthoDB" id="7874922at2"/>
<comment type="caution">
    <text evidence="2">The sequence shown here is derived from an EMBL/GenBank/DDBJ whole genome shotgun (WGS) entry which is preliminary data.</text>
</comment>
<dbReference type="EMBL" id="SSMD01000003">
    <property type="protein sequence ID" value="THD74905.1"/>
    <property type="molecule type" value="Genomic_DNA"/>
</dbReference>
<keyword evidence="3" id="KW-1185">Reference proteome</keyword>
<dbReference type="RefSeq" id="WP_136338761.1">
    <property type="nucleotide sequence ID" value="NZ_SSMD01000003.1"/>
</dbReference>
<proteinExistence type="predicted"/>
<sequence>MADPKIPLSARIAAAVPYVLPVIGGAGGMLWVNMHRMEFLSPVFWIPLGVFIGWLASRVILALMSRRW</sequence>
<evidence type="ECO:0000313" key="3">
    <source>
        <dbReference type="Proteomes" id="UP000306113"/>
    </source>
</evidence>
<evidence type="ECO:0000256" key="1">
    <source>
        <dbReference type="SAM" id="Phobius"/>
    </source>
</evidence>
<keyword evidence="1" id="KW-0472">Membrane</keyword>
<keyword evidence="1" id="KW-1133">Transmembrane helix</keyword>
<reference evidence="2 3" key="1">
    <citation type="submission" date="2019-04" db="EMBL/GenBank/DDBJ databases">
        <title>Draft genome sequence of Youngimonas vesicularis.</title>
        <authorList>
            <person name="Hameed A."/>
        </authorList>
    </citation>
    <scope>NUCLEOTIDE SEQUENCE [LARGE SCALE GENOMIC DNA]</scope>
    <source>
        <strain evidence="2 3">CC-AMW-E</strain>
    </source>
</reference>
<feature type="transmembrane region" description="Helical" evidence="1">
    <location>
        <begin position="12"/>
        <end position="32"/>
    </location>
</feature>
<accession>A0A4S3MC16</accession>
<gene>
    <name evidence="2" type="ORF">E7681_08080</name>
</gene>
<evidence type="ECO:0000313" key="2">
    <source>
        <dbReference type="EMBL" id="THD74905.1"/>
    </source>
</evidence>